<gene>
    <name evidence="1" type="ORF">NCTC11421_01094</name>
</gene>
<protein>
    <submittedName>
        <fullName evidence="1">Uncharacterized protein</fullName>
    </submittedName>
</protein>
<name>A0A378VVY2_NEIGO</name>
<organism evidence="1">
    <name type="scientific">Neisseria gonorrhoeae</name>
    <dbReference type="NCBI Taxonomy" id="485"/>
    <lineage>
        <taxon>Bacteria</taxon>
        <taxon>Pseudomonadati</taxon>
        <taxon>Pseudomonadota</taxon>
        <taxon>Betaproteobacteria</taxon>
        <taxon>Neisseriales</taxon>
        <taxon>Neisseriaceae</taxon>
        <taxon>Neisseria</taxon>
    </lineage>
</organism>
<accession>A0A378VVY2</accession>
<sequence length="112" mass="12727">MEDKLDRMTAFVRVFRNGGHLDGKGYCFARSHFYTAFRQPGQGDFVKSFDTCGNQLFFSLLLMIRRLYAFSSQPLAFSRTITPRSFRISTSTILRVDKPTRKAATTTANTAP</sequence>
<evidence type="ECO:0000313" key="1">
    <source>
        <dbReference type="EMBL" id="SUA20989.1"/>
    </source>
</evidence>
<proteinExistence type="predicted"/>
<dbReference type="EMBL" id="UGRI01000001">
    <property type="protein sequence ID" value="SUA20989.1"/>
    <property type="molecule type" value="Genomic_DNA"/>
</dbReference>
<dbReference type="AlphaFoldDB" id="A0A378VVY2"/>
<reference evidence="1" key="1">
    <citation type="submission" date="2018-06" db="EMBL/GenBank/DDBJ databases">
        <authorList>
            <consortium name="Pathogen Informatics"/>
            <person name="Doyle S."/>
        </authorList>
    </citation>
    <scope>NUCLEOTIDE SEQUENCE [LARGE SCALE GENOMIC DNA]</scope>
    <source>
        <strain evidence="1">NCTC11421</strain>
    </source>
</reference>